<keyword evidence="3" id="KW-1185">Reference proteome</keyword>
<gene>
    <name evidence="2" type="ORF">D7316_01964</name>
</gene>
<dbReference type="KEGG" id="gom:D7316_01964"/>
<proteinExistence type="predicted"/>
<dbReference type="EMBL" id="CP033972">
    <property type="protein sequence ID" value="AZG45368.1"/>
    <property type="molecule type" value="Genomic_DNA"/>
</dbReference>
<dbReference type="AlphaFoldDB" id="A0A3G8JKA2"/>
<protein>
    <submittedName>
        <fullName evidence="2">Uncharacterized protein</fullName>
    </submittedName>
</protein>
<feature type="compositionally biased region" description="Low complexity" evidence="1">
    <location>
        <begin position="162"/>
        <end position="172"/>
    </location>
</feature>
<evidence type="ECO:0000256" key="1">
    <source>
        <dbReference type="SAM" id="MobiDB-lite"/>
    </source>
</evidence>
<sequence length="196" mass="20733">MKVHWIPLGAGSRVVPCCGRAYEAICARRDHRPSAPLVHAALTVEHAGQLWSIEQAPAWGTGSAGPGVVVRGAVGLAWLGRSPLFGYEVRCRPGGTIPDLAQAVAHRVIPTDPTRTARLIALAPEVPAHTWGRDEMGAGDMWNSNSVIAWLLARSGHDVDAAGAPPGSRAPGWQAGLVAAGRPDEGPRPRWQRPQP</sequence>
<name>A0A3G8JKA2_9ACTN</name>
<evidence type="ECO:0000313" key="3">
    <source>
        <dbReference type="Proteomes" id="UP000271469"/>
    </source>
</evidence>
<dbReference type="Proteomes" id="UP000271469">
    <property type="component" value="Chromosome"/>
</dbReference>
<dbReference type="RefSeq" id="WP_164473756.1">
    <property type="nucleotide sequence ID" value="NZ_CP033972.1"/>
</dbReference>
<evidence type="ECO:0000313" key="2">
    <source>
        <dbReference type="EMBL" id="AZG45368.1"/>
    </source>
</evidence>
<feature type="region of interest" description="Disordered" evidence="1">
    <location>
        <begin position="162"/>
        <end position="196"/>
    </location>
</feature>
<accession>A0A3G8JKA2</accession>
<organism evidence="2 3">
    <name type="scientific">Gordonia insulae</name>
    <dbReference type="NCBI Taxonomy" id="2420509"/>
    <lineage>
        <taxon>Bacteria</taxon>
        <taxon>Bacillati</taxon>
        <taxon>Actinomycetota</taxon>
        <taxon>Actinomycetes</taxon>
        <taxon>Mycobacteriales</taxon>
        <taxon>Gordoniaceae</taxon>
        <taxon>Gordonia</taxon>
    </lineage>
</organism>
<reference evidence="2 3" key="1">
    <citation type="submission" date="2018-11" db="EMBL/GenBank/DDBJ databases">
        <title>Gordonia insulae sp. nov., isolated from an island soil.</title>
        <authorList>
            <person name="Kim Y.S."/>
            <person name="Kim S.B."/>
        </authorList>
    </citation>
    <scope>NUCLEOTIDE SEQUENCE [LARGE SCALE GENOMIC DNA]</scope>
    <source>
        <strain evidence="2 3">MMS17-SY073</strain>
    </source>
</reference>